<evidence type="ECO:0000259" key="1">
    <source>
        <dbReference type="Pfam" id="PF13482"/>
    </source>
</evidence>
<dbReference type="InterPro" id="IPR038720">
    <property type="entry name" value="YprB_RNase_H-like_dom"/>
</dbReference>
<evidence type="ECO:0000313" key="2">
    <source>
        <dbReference type="EMBL" id="MFC7140078.1"/>
    </source>
</evidence>
<dbReference type="InterPro" id="IPR036397">
    <property type="entry name" value="RNaseH_sf"/>
</dbReference>
<accession>A0ABD5XY83</accession>
<organism evidence="2 3">
    <name type="scientific">Halosimplex aquaticum</name>
    <dbReference type="NCBI Taxonomy" id="3026162"/>
    <lineage>
        <taxon>Archaea</taxon>
        <taxon>Methanobacteriati</taxon>
        <taxon>Methanobacteriota</taxon>
        <taxon>Stenosarchaea group</taxon>
        <taxon>Halobacteria</taxon>
        <taxon>Halobacteriales</taxon>
        <taxon>Haloarculaceae</taxon>
        <taxon>Halosimplex</taxon>
    </lineage>
</organism>
<dbReference type="Proteomes" id="UP001596432">
    <property type="component" value="Unassembled WGS sequence"/>
</dbReference>
<name>A0ABD5XY83_9EURY</name>
<dbReference type="AlphaFoldDB" id="A0ABD5XY83"/>
<dbReference type="PANTHER" id="PTHR38462:SF1">
    <property type="entry name" value="YPRB RIBONUCLEASE H-LIKE DOMAIN-CONTAINING PROTEIN"/>
    <property type="match status" value="1"/>
</dbReference>
<dbReference type="PANTHER" id="PTHR38462">
    <property type="entry name" value="EXONUCLEASE-LIKE PROTEIN"/>
    <property type="match status" value="1"/>
</dbReference>
<dbReference type="RefSeq" id="WP_274325645.1">
    <property type="nucleotide sequence ID" value="NZ_CP118158.1"/>
</dbReference>
<sequence length="247" mass="28179">MRIENSFIPVTGVGERTERSLWEAGVTRWESFAPSAVGAKQAENIESFIAEASERLDDGDARFFRERFPSGSHWRCYENFREETCFLDIETTGLDQRRHDVTVVGTHSPGDTEVFVAGRDLTAERLQRRLDDAKLLVTFNGKRFDVPFLESAFDVDVDVPHVDLMYPCRRLGLTGGLKAIERETGIERDRQDLSGEDAVRLWREYERGDEGALETLVSYNRDDTENLRLLADHVTDLLDSDVFVSPE</sequence>
<dbReference type="InterPro" id="IPR012337">
    <property type="entry name" value="RNaseH-like_sf"/>
</dbReference>
<protein>
    <submittedName>
        <fullName evidence="2">Ribonuclease H-like domain-containing protein</fullName>
    </submittedName>
</protein>
<feature type="domain" description="YprB ribonuclease H-like" evidence="1">
    <location>
        <begin position="85"/>
        <end position="234"/>
    </location>
</feature>
<dbReference type="Gene3D" id="3.30.420.10">
    <property type="entry name" value="Ribonuclease H-like superfamily/Ribonuclease H"/>
    <property type="match status" value="1"/>
</dbReference>
<dbReference type="EMBL" id="JBHTAS010000001">
    <property type="protein sequence ID" value="MFC7140078.1"/>
    <property type="molecule type" value="Genomic_DNA"/>
</dbReference>
<dbReference type="SUPFAM" id="SSF53098">
    <property type="entry name" value="Ribonuclease H-like"/>
    <property type="match status" value="1"/>
</dbReference>
<reference evidence="2 3" key="1">
    <citation type="journal article" date="2019" name="Int. J. Syst. Evol. Microbiol.">
        <title>The Global Catalogue of Microorganisms (GCM) 10K type strain sequencing project: providing services to taxonomists for standard genome sequencing and annotation.</title>
        <authorList>
            <consortium name="The Broad Institute Genomics Platform"/>
            <consortium name="The Broad Institute Genome Sequencing Center for Infectious Disease"/>
            <person name="Wu L."/>
            <person name="Ma J."/>
        </authorList>
    </citation>
    <scope>NUCLEOTIDE SEQUENCE [LARGE SCALE GENOMIC DNA]</scope>
    <source>
        <strain evidence="2 3">XZYJT29</strain>
    </source>
</reference>
<dbReference type="Pfam" id="PF13482">
    <property type="entry name" value="RNase_H_2"/>
    <property type="match status" value="1"/>
</dbReference>
<gene>
    <name evidence="2" type="ORF">ACFQMA_09560</name>
</gene>
<proteinExistence type="predicted"/>
<evidence type="ECO:0000313" key="3">
    <source>
        <dbReference type="Proteomes" id="UP001596432"/>
    </source>
</evidence>
<keyword evidence="3" id="KW-1185">Reference proteome</keyword>
<dbReference type="GeneID" id="78820353"/>
<comment type="caution">
    <text evidence="2">The sequence shown here is derived from an EMBL/GenBank/DDBJ whole genome shotgun (WGS) entry which is preliminary data.</text>
</comment>